<keyword evidence="6" id="KW-0051">Antiviral defense</keyword>
<evidence type="ECO:0000256" key="6">
    <source>
        <dbReference type="ARBA" id="ARBA00023118"/>
    </source>
</evidence>
<keyword evidence="4" id="KW-0964">Secreted</keyword>
<dbReference type="InterPro" id="IPR038326">
    <property type="entry name" value="IFN-lambda_sf"/>
</dbReference>
<dbReference type="GO" id="GO:0050778">
    <property type="term" value="P:positive regulation of immune response"/>
    <property type="evidence" value="ECO:0007669"/>
    <property type="project" value="InterPro"/>
</dbReference>
<dbReference type="GO" id="GO:0051607">
    <property type="term" value="P:defense response to virus"/>
    <property type="evidence" value="ECO:0007669"/>
    <property type="project" value="UniProtKB-KW"/>
</dbReference>
<evidence type="ECO:0000313" key="8">
    <source>
        <dbReference type="Ensembl" id="ENSSSCP00070007673.1"/>
    </source>
</evidence>
<protein>
    <submittedName>
        <fullName evidence="8">Interferon lambda-4</fullName>
    </submittedName>
</protein>
<keyword evidence="5 7" id="KW-0732">Signal</keyword>
<dbReference type="Pfam" id="PF15177">
    <property type="entry name" value="IL28A"/>
    <property type="match status" value="1"/>
</dbReference>
<dbReference type="Ensembl" id="ENSSSCT00070009352.1">
    <property type="protein sequence ID" value="ENSSSCP00070007673.1"/>
    <property type="gene ID" value="ENSSSCG00070004941.1"/>
</dbReference>
<evidence type="ECO:0000256" key="1">
    <source>
        <dbReference type="ARBA" id="ARBA00004613"/>
    </source>
</evidence>
<accession>A0A4X1SYY2</accession>
<comment type="similarity">
    <text evidence="2">Belongs to the lambda interferon family.</text>
</comment>
<dbReference type="PANTHER" id="PTHR31943:SF17">
    <property type="entry name" value="INTERFERON LAMBDA-4"/>
    <property type="match status" value="1"/>
</dbReference>
<feature type="chain" id="PRO_5021337086" evidence="7">
    <location>
        <begin position="23"/>
        <end position="145"/>
    </location>
</feature>
<dbReference type="InterPro" id="IPR029177">
    <property type="entry name" value="INF_lambda"/>
</dbReference>
<reference evidence="8" key="2">
    <citation type="submission" date="2025-08" db="UniProtKB">
        <authorList>
            <consortium name="Ensembl"/>
        </authorList>
    </citation>
    <scope>IDENTIFICATION</scope>
</reference>
<name>A0A4X1SYY2_PIG</name>
<evidence type="ECO:0000256" key="4">
    <source>
        <dbReference type="ARBA" id="ARBA00022525"/>
    </source>
</evidence>
<organism evidence="8 9">
    <name type="scientific">Sus scrofa</name>
    <name type="common">Pig</name>
    <dbReference type="NCBI Taxonomy" id="9823"/>
    <lineage>
        <taxon>Eukaryota</taxon>
        <taxon>Metazoa</taxon>
        <taxon>Chordata</taxon>
        <taxon>Craniata</taxon>
        <taxon>Vertebrata</taxon>
        <taxon>Euteleostomi</taxon>
        <taxon>Mammalia</taxon>
        <taxon>Eutheria</taxon>
        <taxon>Laurasiatheria</taxon>
        <taxon>Artiodactyla</taxon>
        <taxon>Suina</taxon>
        <taxon>Suidae</taxon>
        <taxon>Sus</taxon>
    </lineage>
</organism>
<reference evidence="8 9" key="1">
    <citation type="submission" date="2017-08" db="EMBL/GenBank/DDBJ databases">
        <title>USMARCv1.0.</title>
        <authorList>
            <person name="Hannum G.I."/>
            <person name="Koren S."/>
            <person name="Schroeder S.G."/>
            <person name="Chin S.C."/>
            <person name="Nonneman D.J."/>
            <person name="Becker S.A."/>
            <person name="Rosen B.D."/>
            <person name="Bickhart D.M."/>
            <person name="Putnam N.H."/>
            <person name="Green R.E."/>
            <person name="Tuggle C.K."/>
            <person name="Liu H."/>
            <person name="Rohrer G.A."/>
            <person name="Warr A."/>
            <person name="Hall R."/>
            <person name="Kim K."/>
            <person name="Hume D.A."/>
            <person name="Talbot R."/>
            <person name="Chow W."/>
            <person name="Howe K."/>
            <person name="Schwartz A.S."/>
            <person name="Watson M."/>
            <person name="Archibald A.L."/>
            <person name="Phillippy A.M."/>
            <person name="Smith T.P.L."/>
        </authorList>
    </citation>
    <scope>NUCLEOTIDE SEQUENCE [LARGE SCALE GENOMIC DNA]</scope>
</reference>
<dbReference type="Gene3D" id="1.20.1250.60">
    <property type="entry name" value="Interferon lambda"/>
    <property type="match status" value="1"/>
</dbReference>
<evidence type="ECO:0000256" key="2">
    <source>
        <dbReference type="ARBA" id="ARBA00008717"/>
    </source>
</evidence>
<keyword evidence="3" id="KW-0202">Cytokine</keyword>
<evidence type="ECO:0000256" key="5">
    <source>
        <dbReference type="ARBA" id="ARBA00022729"/>
    </source>
</evidence>
<evidence type="ECO:0000313" key="9">
    <source>
        <dbReference type="Proteomes" id="UP000314985"/>
    </source>
</evidence>
<evidence type="ECO:0000256" key="3">
    <source>
        <dbReference type="ARBA" id="ARBA00022514"/>
    </source>
</evidence>
<dbReference type="Proteomes" id="UP000314985">
    <property type="component" value="Chromosome 6"/>
</dbReference>
<evidence type="ECO:0000256" key="7">
    <source>
        <dbReference type="SAM" id="SignalP"/>
    </source>
</evidence>
<dbReference type="PANTHER" id="PTHR31943">
    <property type="entry name" value="INTERLEUKIN-28 AND 29"/>
    <property type="match status" value="1"/>
</dbReference>
<proteinExistence type="inferred from homology"/>
<dbReference type="AlphaFoldDB" id="A0A4X1SYY2"/>
<gene>
    <name evidence="8" type="primary">LOC102161030</name>
</gene>
<dbReference type="GO" id="GO:0005125">
    <property type="term" value="F:cytokine activity"/>
    <property type="evidence" value="ECO:0007669"/>
    <property type="project" value="UniProtKB-KW"/>
</dbReference>
<sequence length="145" mass="15908">MGPRGTAAVAMGLWVFVTAVFALDPEDVVVPGRCVLSHYRSLDPQALVAVKALRDHYEEETLSWRPRNCSFRLRRDPPPPSGLSLFSFCTDCSLFAEGSPSDLPLAPSLTSFRSSLKCHFITSFTGNLLSHFVLIPASFLSFSVT</sequence>
<dbReference type="GO" id="GO:0007259">
    <property type="term" value="P:cell surface receptor signaling pathway via JAK-STAT"/>
    <property type="evidence" value="ECO:0007669"/>
    <property type="project" value="InterPro"/>
</dbReference>
<dbReference type="GO" id="GO:0005615">
    <property type="term" value="C:extracellular space"/>
    <property type="evidence" value="ECO:0007669"/>
    <property type="project" value="UniProtKB-KW"/>
</dbReference>
<feature type="signal peptide" evidence="7">
    <location>
        <begin position="1"/>
        <end position="22"/>
    </location>
</feature>
<comment type="subcellular location">
    <subcellularLocation>
        <location evidence="1">Secreted</location>
    </subcellularLocation>
</comment>